<keyword evidence="4" id="KW-1185">Reference proteome</keyword>
<keyword evidence="2" id="KW-0472">Membrane</keyword>
<name>A0A1I8G6B7_9PLAT</name>
<reference evidence="5" key="1">
    <citation type="submission" date="2016-11" db="UniProtKB">
        <authorList>
            <consortium name="WormBaseParasite"/>
        </authorList>
    </citation>
    <scope>IDENTIFICATION</scope>
</reference>
<dbReference type="SUPFAM" id="SSF56112">
    <property type="entry name" value="Protein kinase-like (PK-like)"/>
    <property type="match status" value="1"/>
</dbReference>
<dbReference type="Proteomes" id="UP000095280">
    <property type="component" value="Unplaced"/>
</dbReference>
<evidence type="ECO:0000256" key="2">
    <source>
        <dbReference type="SAM" id="Phobius"/>
    </source>
</evidence>
<dbReference type="WBParaSite" id="maker-uti_cns_0000912-snap-gene-0.2-mRNA-1">
    <property type="protein sequence ID" value="maker-uti_cns_0000912-snap-gene-0.2-mRNA-1"/>
    <property type="gene ID" value="maker-uti_cns_0000912-snap-gene-0.2"/>
</dbReference>
<organism evidence="4 5">
    <name type="scientific">Macrostomum lignano</name>
    <dbReference type="NCBI Taxonomy" id="282301"/>
    <lineage>
        <taxon>Eukaryota</taxon>
        <taxon>Metazoa</taxon>
        <taxon>Spiralia</taxon>
        <taxon>Lophotrochozoa</taxon>
        <taxon>Platyhelminthes</taxon>
        <taxon>Rhabditophora</taxon>
        <taxon>Macrostomorpha</taxon>
        <taxon>Macrostomida</taxon>
        <taxon>Macrostomidae</taxon>
        <taxon>Macrostomum</taxon>
    </lineage>
</organism>
<evidence type="ECO:0000259" key="3">
    <source>
        <dbReference type="PROSITE" id="PS50011"/>
    </source>
</evidence>
<proteinExistence type="predicted"/>
<dbReference type="PROSITE" id="PS50011">
    <property type="entry name" value="PROTEIN_KINASE_DOM"/>
    <property type="match status" value="1"/>
</dbReference>
<evidence type="ECO:0000256" key="1">
    <source>
        <dbReference type="SAM" id="MobiDB-lite"/>
    </source>
</evidence>
<dbReference type="GO" id="GO:0004672">
    <property type="term" value="F:protein kinase activity"/>
    <property type="evidence" value="ECO:0007669"/>
    <property type="project" value="InterPro"/>
</dbReference>
<dbReference type="InterPro" id="IPR000719">
    <property type="entry name" value="Prot_kinase_dom"/>
</dbReference>
<dbReference type="Gene3D" id="1.10.510.10">
    <property type="entry name" value="Transferase(Phosphotransferase) domain 1"/>
    <property type="match status" value="1"/>
</dbReference>
<accession>A0A1I8G6B7</accession>
<dbReference type="GO" id="GO:0005524">
    <property type="term" value="F:ATP binding"/>
    <property type="evidence" value="ECO:0007669"/>
    <property type="project" value="InterPro"/>
</dbReference>
<feature type="domain" description="Protein kinase" evidence="3">
    <location>
        <begin position="348"/>
        <end position="704"/>
    </location>
</feature>
<dbReference type="PANTHER" id="PTHR11909">
    <property type="entry name" value="CASEIN KINASE-RELATED"/>
    <property type="match status" value="1"/>
</dbReference>
<dbReference type="InterPro" id="IPR050235">
    <property type="entry name" value="CK1_Ser-Thr_kinase"/>
</dbReference>
<evidence type="ECO:0000313" key="4">
    <source>
        <dbReference type="Proteomes" id="UP000095280"/>
    </source>
</evidence>
<feature type="region of interest" description="Disordered" evidence="1">
    <location>
        <begin position="960"/>
        <end position="997"/>
    </location>
</feature>
<evidence type="ECO:0000313" key="5">
    <source>
        <dbReference type="WBParaSite" id="maker-uti_cns_0000912-snap-gene-0.2-mRNA-1"/>
    </source>
</evidence>
<feature type="transmembrane region" description="Helical" evidence="2">
    <location>
        <begin position="1076"/>
        <end position="1096"/>
    </location>
</feature>
<sequence length="1373" mass="154332">MMPLLVPIHNRPQAANREVRRTKEKPSLDVPSTWLISRMRIEAGGYAESSGIDHFNGVLHAYPQGRAACCGRHRTNGCRRVADSQLVVARQIPALLLLLHCGGSIGIQLPSAEHQQRTVGQTEECAAAQVADSHNGILQLQALQTASPIVNGRVRACPLLLLSLRLLLFWRRANKRQAAGVRTLVWRLNSYAPDESSSSPGAGPGTQVTASTWDWHRVKAWSSSAGRFASMMHTWLGPADDCSLVQIHTTEVRPTSGSMPNWACSLLSCSLRLVNSGLSGASPRLNCRRRPAETAAAHHTCSSMADCPLSTSNLQLELNSVEDEKRKILSIFKDESAKCDNWNRKYIASSMFVLGSGAYGSVFQVTTRQYKSKQKTSKGRYSYHPGFLEAIAAQRRVKVEMLDKLRDSNRDEAYLDIVAIKYEIIDQAQLEDGTTRYLLFLRREFLVLDSMWRKNYRQMHGFPTVFDYGYVGDKNHYGINQKYKNIFTYLNLQGEEVKFFTDIDNRNLEGVTKISYMAMELLGPSIDDFRNYYEPWFSEVGLKPFFGTVDNAQVRICAPRLEAGQYCHGQRRTMNTVYLLDFGFAKLVSPVKQNEWTGSRKYIAIDAYFGEKPNFAQDIESWFYVIMALLYDDLPWSDEYIVKQVDENADEKTRWDLVNKLKKSWWGEYSEATSLKELINNIAAIHSHELPDVKTVLEQFHKRVKDLRNSMRSVDDAQTLHCELSNTQSNIFRGYMSIRKSLLQIFNLPNLNQNPLLDDAELKALQEMRESKGHYVTFNWDRNNFEYEWDVNHQRFTMRHSDSAPPPTLIAELANQHSSWRPETKIGGFATVVNGIGQHANWRQQQQAMSLVSYKRPARADEVSYVYDPSRHLLLPKHTGRQRLNMSGESVVPFHRRVPGVFIQQWPTINRHGNRHRARRLLLRRQRPAIGVLPSGGDLGFQADNRVLLLLSLLRLRPPDSEKPAGPSLRARPGWDRRLGSEVLTKQPPPPLQASEKKMPRLMKTTLLDGIGGHRRRQAAAAEARELSRKPGRKRRKLPRFFFNSCGGSRLALSISVQRTASCSSIRRSFGHKTAWGLPENLLLLLLLLFLLLLLARRRIHFLRRIRIRAAGNRHLEALRRAVIEVLGWDTTDRRTTSITSKVGSESPGRAAGCSWLTASSSPSQGALHGLGANKGRATGSVRGAGVSQQTVDITPSSRLTSPVGCLQREQQHLLHRLWAVRLGADEMACELESPTAHAAIECRVGDSLDADVEGGAQQTSVRRIDLLFETKGSPGKPAAASQVLASVWNQTAEVDELLTSREFGRLPVSASAKYCSLDVVRHAEHNGLLRVDHQADTRRNGNQPVQLPLGALDGRGQQGEVVGVAKHAEPLL</sequence>
<dbReference type="InterPro" id="IPR011009">
    <property type="entry name" value="Kinase-like_dom_sf"/>
</dbReference>
<protein>
    <submittedName>
        <fullName evidence="5">Protein kinase domain-containing protein</fullName>
    </submittedName>
</protein>
<keyword evidence="2" id="KW-1133">Transmembrane helix</keyword>
<keyword evidence="2" id="KW-0812">Transmembrane</keyword>